<protein>
    <submittedName>
        <fullName evidence="3">Uncharacterized protein</fullName>
    </submittedName>
</protein>
<evidence type="ECO:0000256" key="2">
    <source>
        <dbReference type="SAM" id="MobiDB-lite"/>
    </source>
</evidence>
<feature type="region of interest" description="Disordered" evidence="2">
    <location>
        <begin position="270"/>
        <end position="289"/>
    </location>
</feature>
<dbReference type="AlphaFoldDB" id="A0A7S0F9M7"/>
<evidence type="ECO:0000313" key="3">
    <source>
        <dbReference type="EMBL" id="CAD8347786.1"/>
    </source>
</evidence>
<dbReference type="EMBL" id="HBEG01005903">
    <property type="protein sequence ID" value="CAD8347786.1"/>
    <property type="molecule type" value="Transcribed_RNA"/>
</dbReference>
<reference evidence="3" key="1">
    <citation type="submission" date="2021-01" db="EMBL/GenBank/DDBJ databases">
        <authorList>
            <person name="Corre E."/>
            <person name="Pelletier E."/>
            <person name="Niang G."/>
            <person name="Scheremetjew M."/>
            <person name="Finn R."/>
            <person name="Kale V."/>
            <person name="Holt S."/>
            <person name="Cochrane G."/>
            <person name="Meng A."/>
            <person name="Brown T."/>
            <person name="Cohen L."/>
        </authorList>
    </citation>
    <scope>NUCLEOTIDE SEQUENCE</scope>
    <source>
        <strain evidence="3">Pbaha01</strain>
    </source>
</reference>
<keyword evidence="1" id="KW-0175">Coiled coil</keyword>
<gene>
    <name evidence="3" type="ORF">PBAH0796_LOCUS3525</name>
</gene>
<name>A0A7S0F9M7_9DINO</name>
<proteinExistence type="predicted"/>
<accession>A0A7S0F9M7</accession>
<evidence type="ECO:0000256" key="1">
    <source>
        <dbReference type="SAM" id="Coils"/>
    </source>
</evidence>
<feature type="coiled-coil region" evidence="1">
    <location>
        <begin position="24"/>
        <end position="62"/>
    </location>
</feature>
<sequence>MDVQPQNVTLQLQEYNQLYEQAYLNEKRAALAKERSALEDQKRQQEAALKEKERRLEEAHARGARESRGAVTSRNWLLTGHAVEGSCGPGATSQEGATATFDFVFELRIFDPEWTMVPMVDSQVITENWVVQRLSAKEVAAGDAEPAWAPVPLGLDTLLVAQELDGMPERQVLATNVPGLYRVSFSAHVFVHSARNLRSLSLALVHPITAARLRLRQAGDSRSRVSELSVTPAARYTVAEADGVVDISMRLPLTKTLEVKWRGVEDNDGDWERMSREGANCKSVEEEPPQVTATHDAMHSIMDGILQSSHTLKFSADSEERALNSVRLAVHGATRVTSVSGHGVASWRATPAVSEGDAESSTSVEVSFRSSLISDTVIVLLNTELELGTAASVTIPSLVCEDVLRQTGSLAVVKVANVEVHAQEARGMARVGVDELPPELKCQTSRPIMFAYKYLSPQSRVALGIVKHEQVDVLEAVAESALYEVLVSDGQSMHRLMLNLQNSRKQYLQVHGIPLEARLWSLMVNSKPAKPVRAEDGSLLIPLLVGASGDSNDGAQAASVELAYLLQRSTLGERGTAALAPPRLDVPISRLLVEVQWPETYEVTFKSSATSAQSFSSPLPRPVNHDVGMDLVASGFDFNRAPASVPKAGVNVQVPRAGRRHRFEQLLVVDGGATLTAHYQMKASEEEEANGWFAPLARRFCARRR</sequence>
<organism evidence="3">
    <name type="scientific">Pyrodinium bahamense</name>
    <dbReference type="NCBI Taxonomy" id="73915"/>
    <lineage>
        <taxon>Eukaryota</taxon>
        <taxon>Sar</taxon>
        <taxon>Alveolata</taxon>
        <taxon>Dinophyceae</taxon>
        <taxon>Gonyaulacales</taxon>
        <taxon>Pyrocystaceae</taxon>
        <taxon>Pyrodinium</taxon>
    </lineage>
</organism>